<accession>A0A8S1JY66</accession>
<protein>
    <submittedName>
        <fullName evidence="2">Uncharacterized protein</fullName>
    </submittedName>
</protein>
<name>A0A8S1JY66_PARPR</name>
<sequence length="212" mass="25451">MNYYMESQLQKMSQLLEQKQSEINKLKAQVEKYSNYESQLEQLNQCIMQLNYQFQQQEQTHKEQIYLMQRELSFTQDEIKNLQRTRGQNEQQQISSLLKELSEYKQENNQLKVELSKYQQKPRTNSIQDNNNNEIRRLSPYMRVNNCSFTSPSYNLVKERRVPSLPDVNSNRLSINKTTIYNIQQNQSFSKKPPLQQMHNISPSKQILFVRQ</sequence>
<reference evidence="2" key="1">
    <citation type="submission" date="2021-01" db="EMBL/GenBank/DDBJ databases">
        <authorList>
            <consortium name="Genoscope - CEA"/>
            <person name="William W."/>
        </authorList>
    </citation>
    <scope>NUCLEOTIDE SEQUENCE</scope>
</reference>
<dbReference type="Proteomes" id="UP000688137">
    <property type="component" value="Unassembled WGS sequence"/>
</dbReference>
<comment type="caution">
    <text evidence="2">The sequence shown here is derived from an EMBL/GenBank/DDBJ whole genome shotgun (WGS) entry which is preliminary data.</text>
</comment>
<dbReference type="OMA" id="THKDQIY"/>
<organism evidence="2 3">
    <name type="scientific">Paramecium primaurelia</name>
    <dbReference type="NCBI Taxonomy" id="5886"/>
    <lineage>
        <taxon>Eukaryota</taxon>
        <taxon>Sar</taxon>
        <taxon>Alveolata</taxon>
        <taxon>Ciliophora</taxon>
        <taxon>Intramacronucleata</taxon>
        <taxon>Oligohymenophorea</taxon>
        <taxon>Peniculida</taxon>
        <taxon>Parameciidae</taxon>
        <taxon>Paramecium</taxon>
    </lineage>
</organism>
<evidence type="ECO:0000313" key="2">
    <source>
        <dbReference type="EMBL" id="CAD8047915.1"/>
    </source>
</evidence>
<feature type="coiled-coil region" evidence="1">
    <location>
        <begin position="9"/>
        <end position="121"/>
    </location>
</feature>
<keyword evidence="1" id="KW-0175">Coiled coil</keyword>
<evidence type="ECO:0000256" key="1">
    <source>
        <dbReference type="SAM" id="Coils"/>
    </source>
</evidence>
<gene>
    <name evidence="2" type="ORF">PPRIM_AZ9-3.1.T0120226</name>
</gene>
<dbReference type="AlphaFoldDB" id="A0A8S1JY66"/>
<evidence type="ECO:0000313" key="3">
    <source>
        <dbReference type="Proteomes" id="UP000688137"/>
    </source>
</evidence>
<proteinExistence type="predicted"/>
<keyword evidence="3" id="KW-1185">Reference proteome</keyword>
<dbReference type="EMBL" id="CAJJDM010000009">
    <property type="protein sequence ID" value="CAD8047915.1"/>
    <property type="molecule type" value="Genomic_DNA"/>
</dbReference>